<reference evidence="14" key="1">
    <citation type="submission" date="2017-04" db="EMBL/GenBank/DDBJ databases">
        <authorList>
            <person name="Varghese N."/>
            <person name="Submissions S."/>
        </authorList>
    </citation>
    <scope>NUCLEOTIDE SEQUENCE [LARGE SCALE GENOMIC DNA]</scope>
    <source>
        <strain evidence="14">DSM 16512</strain>
    </source>
</reference>
<feature type="region of interest" description="Alpha C-terminal domain (alpha-CTD)" evidence="11">
    <location>
        <begin position="248"/>
        <end position="332"/>
    </location>
</feature>
<dbReference type="NCBIfam" id="TIGR02027">
    <property type="entry name" value="rpoA"/>
    <property type="match status" value="1"/>
</dbReference>
<evidence type="ECO:0000313" key="14">
    <source>
        <dbReference type="Proteomes" id="UP000192602"/>
    </source>
</evidence>
<dbReference type="GO" id="GO:0000428">
    <property type="term" value="C:DNA-directed RNA polymerase complex"/>
    <property type="evidence" value="ECO:0007669"/>
    <property type="project" value="UniProtKB-KW"/>
</dbReference>
<dbReference type="STRING" id="1069081.SAMN05660197_0714"/>
<dbReference type="InterPro" id="IPR036643">
    <property type="entry name" value="RNApol_insert_sf"/>
</dbReference>
<evidence type="ECO:0000256" key="3">
    <source>
        <dbReference type="ARBA" id="ARBA00015972"/>
    </source>
</evidence>
<dbReference type="Gene3D" id="1.10.150.20">
    <property type="entry name" value="5' to 3' exonuclease, C-terminal subdomain"/>
    <property type="match status" value="1"/>
</dbReference>
<feature type="domain" description="DNA-directed RNA polymerase RpoA/D/Rpb3-type" evidence="12">
    <location>
        <begin position="23"/>
        <end position="230"/>
    </location>
</feature>
<evidence type="ECO:0000259" key="12">
    <source>
        <dbReference type="SMART" id="SM00662"/>
    </source>
</evidence>
<dbReference type="GO" id="GO:0006351">
    <property type="term" value="P:DNA-templated transcription"/>
    <property type="evidence" value="ECO:0007669"/>
    <property type="project" value="UniProtKB-UniRule"/>
</dbReference>
<evidence type="ECO:0000313" key="13">
    <source>
        <dbReference type="EMBL" id="SMC08931.1"/>
    </source>
</evidence>
<dbReference type="HAMAP" id="MF_00059">
    <property type="entry name" value="RNApol_bact_RpoA"/>
    <property type="match status" value="1"/>
</dbReference>
<dbReference type="Pfam" id="PF01000">
    <property type="entry name" value="RNA_pol_A_bac"/>
    <property type="match status" value="1"/>
</dbReference>
<dbReference type="OrthoDB" id="9805706at2"/>
<sequence>MNRIKVTPSVPTNLEVEKVKENHIRLNVYPYESGYAISIAHPLRRLLLSSTVGYAPVGIKIEGVQHEFDSVRGMLEDVAEFIINLKNIRFKIKDEEKDNVTVSFSFSGPKELYGKDLSNDEIEVVTPDNFLATLNEDAQLNFEVIVKKGIGYVPSEAIRESLPEGFIPLDAFFTPVKKAVYTIENVLVEDNPNYEKIVFDIETDGQVDPVKALKMALDVLYNQLAIFNNDITLIEGGSAKNGAQNEQIFFEKIDALGLSARSYNSLQRAGVEYVGELLLMDKDELKNIKNLGKKSLDEIEERLEDLDVDVESMTPQMKSTIAEKIQQIKSKG</sequence>
<dbReference type="InterPro" id="IPR011773">
    <property type="entry name" value="DNA-dir_RpoA"/>
</dbReference>
<dbReference type="InterPro" id="IPR036603">
    <property type="entry name" value="RBP11-like"/>
</dbReference>
<keyword evidence="7 11" id="KW-0804">Transcription</keyword>
<dbReference type="NCBIfam" id="NF003517">
    <property type="entry name" value="PRK05182.2-3"/>
    <property type="match status" value="1"/>
</dbReference>
<proteinExistence type="inferred from homology"/>
<dbReference type="Gene3D" id="2.170.120.12">
    <property type="entry name" value="DNA-directed RNA polymerase, insert domain"/>
    <property type="match status" value="1"/>
</dbReference>
<evidence type="ECO:0000256" key="4">
    <source>
        <dbReference type="ARBA" id="ARBA00022478"/>
    </source>
</evidence>
<dbReference type="Proteomes" id="UP000192602">
    <property type="component" value="Unassembled WGS sequence"/>
</dbReference>
<comment type="domain">
    <text evidence="11">The N-terminal domain is essential for RNAP assembly and basal transcription, whereas the C-terminal domain is involved in interaction with transcriptional regulators and with upstream promoter elements.</text>
</comment>
<evidence type="ECO:0000256" key="6">
    <source>
        <dbReference type="ARBA" id="ARBA00022695"/>
    </source>
</evidence>
<evidence type="ECO:0000256" key="7">
    <source>
        <dbReference type="ARBA" id="ARBA00023163"/>
    </source>
</evidence>
<evidence type="ECO:0000256" key="9">
    <source>
        <dbReference type="ARBA" id="ARBA00033070"/>
    </source>
</evidence>
<dbReference type="SUPFAM" id="SSF55257">
    <property type="entry name" value="RBP11-like subunits of RNA polymerase"/>
    <property type="match status" value="1"/>
</dbReference>
<dbReference type="SMART" id="SM00662">
    <property type="entry name" value="RPOLD"/>
    <property type="match status" value="1"/>
</dbReference>
<dbReference type="Pfam" id="PF03118">
    <property type="entry name" value="RNA_pol_A_CTD"/>
    <property type="match status" value="1"/>
</dbReference>
<dbReference type="InterPro" id="IPR011262">
    <property type="entry name" value="DNA-dir_RNA_pol_insert"/>
</dbReference>
<keyword evidence="4 11" id="KW-0240">DNA-directed RNA polymerase</keyword>
<dbReference type="NCBIfam" id="NF003519">
    <property type="entry name" value="PRK05182.2-5"/>
    <property type="match status" value="1"/>
</dbReference>
<evidence type="ECO:0000256" key="5">
    <source>
        <dbReference type="ARBA" id="ARBA00022679"/>
    </source>
</evidence>
<dbReference type="RefSeq" id="WP_084275185.1">
    <property type="nucleotide sequence ID" value="NZ_AP026671.1"/>
</dbReference>
<dbReference type="Pfam" id="PF01193">
    <property type="entry name" value="RNA_pol_L"/>
    <property type="match status" value="1"/>
</dbReference>
<organism evidence="13 14">
    <name type="scientific">Nitratiruptor tergarcus DSM 16512</name>
    <dbReference type="NCBI Taxonomy" id="1069081"/>
    <lineage>
        <taxon>Bacteria</taxon>
        <taxon>Pseudomonadati</taxon>
        <taxon>Campylobacterota</taxon>
        <taxon>Epsilonproteobacteria</taxon>
        <taxon>Nautiliales</taxon>
        <taxon>Nitratiruptoraceae</taxon>
        <taxon>Nitratiruptor</taxon>
    </lineage>
</organism>
<keyword evidence="5 11" id="KW-0808">Transferase</keyword>
<dbReference type="InterPro" id="IPR011260">
    <property type="entry name" value="RNAP_asu_C"/>
</dbReference>
<dbReference type="SUPFAM" id="SSF47789">
    <property type="entry name" value="C-terminal domain of RNA polymerase alpha subunit"/>
    <property type="match status" value="1"/>
</dbReference>
<dbReference type="GO" id="GO:0003677">
    <property type="term" value="F:DNA binding"/>
    <property type="evidence" value="ECO:0007669"/>
    <property type="project" value="UniProtKB-UniRule"/>
</dbReference>
<accession>A0A1W1WRJ1</accession>
<dbReference type="AlphaFoldDB" id="A0A1W1WRJ1"/>
<dbReference type="EMBL" id="FWWZ01000001">
    <property type="protein sequence ID" value="SMC08931.1"/>
    <property type="molecule type" value="Genomic_DNA"/>
</dbReference>
<evidence type="ECO:0000256" key="10">
    <source>
        <dbReference type="ARBA" id="ARBA00048552"/>
    </source>
</evidence>
<dbReference type="GO" id="GO:0003899">
    <property type="term" value="F:DNA-directed RNA polymerase activity"/>
    <property type="evidence" value="ECO:0007669"/>
    <property type="project" value="UniProtKB-UniRule"/>
</dbReference>
<keyword evidence="6 11" id="KW-0548">Nucleotidyltransferase</keyword>
<evidence type="ECO:0000256" key="2">
    <source>
        <dbReference type="ARBA" id="ARBA00012418"/>
    </source>
</evidence>
<dbReference type="GO" id="GO:0005737">
    <property type="term" value="C:cytoplasm"/>
    <property type="evidence" value="ECO:0007669"/>
    <property type="project" value="UniProtKB-ARBA"/>
</dbReference>
<dbReference type="GO" id="GO:0046983">
    <property type="term" value="F:protein dimerization activity"/>
    <property type="evidence" value="ECO:0007669"/>
    <property type="project" value="InterPro"/>
</dbReference>
<dbReference type="CDD" id="cd06928">
    <property type="entry name" value="RNAP_alpha_NTD"/>
    <property type="match status" value="1"/>
</dbReference>
<dbReference type="EC" id="2.7.7.6" evidence="2 11"/>
<dbReference type="InterPro" id="IPR011263">
    <property type="entry name" value="DNA-dir_RNA_pol_RpoA/D/Rpb3"/>
</dbReference>
<comment type="function">
    <text evidence="11">DNA-dependent RNA polymerase catalyzes the transcription of DNA into RNA using the four ribonucleoside triphosphates as substrates.</text>
</comment>
<comment type="similarity">
    <text evidence="1 11">Belongs to the RNA polymerase alpha chain family.</text>
</comment>
<dbReference type="SUPFAM" id="SSF56553">
    <property type="entry name" value="Insert subdomain of RNA polymerase alpha subunit"/>
    <property type="match status" value="1"/>
</dbReference>
<evidence type="ECO:0000256" key="11">
    <source>
        <dbReference type="HAMAP-Rule" id="MF_00059"/>
    </source>
</evidence>
<evidence type="ECO:0000256" key="8">
    <source>
        <dbReference type="ARBA" id="ARBA00032524"/>
    </source>
</evidence>
<comment type="catalytic activity">
    <reaction evidence="10 11">
        <text>RNA(n) + a ribonucleoside 5'-triphosphate = RNA(n+1) + diphosphate</text>
        <dbReference type="Rhea" id="RHEA:21248"/>
        <dbReference type="Rhea" id="RHEA-COMP:14527"/>
        <dbReference type="Rhea" id="RHEA-COMP:17342"/>
        <dbReference type="ChEBI" id="CHEBI:33019"/>
        <dbReference type="ChEBI" id="CHEBI:61557"/>
        <dbReference type="ChEBI" id="CHEBI:140395"/>
        <dbReference type="EC" id="2.7.7.6"/>
    </reaction>
</comment>
<keyword evidence="14" id="KW-1185">Reference proteome</keyword>
<protein>
    <recommendedName>
        <fullName evidence="3 11">DNA-directed RNA polymerase subunit alpha</fullName>
        <shortName evidence="11">RNAP subunit alpha</shortName>
        <ecNumber evidence="2 11">2.7.7.6</ecNumber>
    </recommendedName>
    <alternativeName>
        <fullName evidence="9 11">RNA polymerase subunit alpha</fullName>
    </alternativeName>
    <alternativeName>
        <fullName evidence="8 11">Transcriptase subunit alpha</fullName>
    </alternativeName>
</protein>
<comment type="subunit">
    <text evidence="11">Homodimer. The RNAP catalytic core consists of 2 alpha, 1 beta, 1 beta' and 1 omega subunit. When a sigma factor is associated with the core the holoenzyme is formed, which can initiate transcription.</text>
</comment>
<gene>
    <name evidence="11" type="primary">rpoA</name>
    <name evidence="13" type="ORF">SAMN05660197_0714</name>
</gene>
<name>A0A1W1WRJ1_9BACT</name>
<evidence type="ECO:0000256" key="1">
    <source>
        <dbReference type="ARBA" id="ARBA00007123"/>
    </source>
</evidence>
<feature type="region of interest" description="Alpha N-terminal domain (alpha-NTD)" evidence="11">
    <location>
        <begin position="1"/>
        <end position="235"/>
    </location>
</feature>
<dbReference type="Gene3D" id="3.30.1360.10">
    <property type="entry name" value="RNA polymerase, RBP11-like subunit"/>
    <property type="match status" value="1"/>
</dbReference>